<keyword evidence="3" id="KW-1185">Reference proteome</keyword>
<gene>
    <name evidence="2" type="ORF">LACBIDRAFT_304026</name>
</gene>
<name>B0DKS8_LACBS</name>
<evidence type="ECO:0000256" key="1">
    <source>
        <dbReference type="SAM" id="MobiDB-lite"/>
    </source>
</evidence>
<dbReference type="OrthoDB" id="2742740at2759"/>
<reference evidence="2 3" key="1">
    <citation type="journal article" date="2008" name="Nature">
        <title>The genome of Laccaria bicolor provides insights into mycorrhizal symbiosis.</title>
        <authorList>
            <person name="Martin F."/>
            <person name="Aerts A."/>
            <person name="Ahren D."/>
            <person name="Brun A."/>
            <person name="Danchin E.G.J."/>
            <person name="Duchaussoy F."/>
            <person name="Gibon J."/>
            <person name="Kohler A."/>
            <person name="Lindquist E."/>
            <person name="Pereda V."/>
            <person name="Salamov A."/>
            <person name="Shapiro H.J."/>
            <person name="Wuyts J."/>
            <person name="Blaudez D."/>
            <person name="Buee M."/>
            <person name="Brokstein P."/>
            <person name="Canbaeck B."/>
            <person name="Cohen D."/>
            <person name="Courty P.E."/>
            <person name="Coutinho P.M."/>
            <person name="Delaruelle C."/>
            <person name="Detter J.C."/>
            <person name="Deveau A."/>
            <person name="DiFazio S."/>
            <person name="Duplessis S."/>
            <person name="Fraissinet-Tachet L."/>
            <person name="Lucic E."/>
            <person name="Frey-Klett P."/>
            <person name="Fourrey C."/>
            <person name="Feussner I."/>
            <person name="Gay G."/>
            <person name="Grimwood J."/>
            <person name="Hoegger P.J."/>
            <person name="Jain P."/>
            <person name="Kilaru S."/>
            <person name="Labbe J."/>
            <person name="Lin Y.C."/>
            <person name="Legue V."/>
            <person name="Le Tacon F."/>
            <person name="Marmeisse R."/>
            <person name="Melayah D."/>
            <person name="Montanini B."/>
            <person name="Muratet M."/>
            <person name="Nehls U."/>
            <person name="Niculita-Hirzel H."/>
            <person name="Oudot-Le Secq M.P."/>
            <person name="Peter M."/>
            <person name="Quesneville H."/>
            <person name="Rajashekar B."/>
            <person name="Reich M."/>
            <person name="Rouhier N."/>
            <person name="Schmutz J."/>
            <person name="Yin T."/>
            <person name="Chalot M."/>
            <person name="Henrissat B."/>
            <person name="Kuees U."/>
            <person name="Lucas S."/>
            <person name="Van de Peer Y."/>
            <person name="Podila G.K."/>
            <person name="Polle A."/>
            <person name="Pukkila P.J."/>
            <person name="Richardson P.M."/>
            <person name="Rouze P."/>
            <person name="Sanders I.R."/>
            <person name="Stajich J.E."/>
            <person name="Tunlid A."/>
            <person name="Tuskan G."/>
            <person name="Grigoriev I.V."/>
        </authorList>
    </citation>
    <scope>NUCLEOTIDE SEQUENCE [LARGE SCALE GENOMIC DNA]</scope>
    <source>
        <strain evidence="3">S238N-H82 / ATCC MYA-4686</strain>
    </source>
</reference>
<proteinExistence type="predicted"/>
<feature type="region of interest" description="Disordered" evidence="1">
    <location>
        <begin position="1"/>
        <end position="36"/>
    </location>
</feature>
<accession>B0DKS8</accession>
<sequence>MGDAEDPDTSSGTSDSSSGSDSETEQGPTPIDVHPTLPKQLEDLHAELLGDYTVPPVPPTDANLAPKINALSLSEKASLEHYVAWKKSNGTVKGYKYHATVLQSNLDTEILSLHQVKKLSQRLTGFYPKKVDMCPKSCIAYTGKYKDLDKCPYTSSQAKEPCGMAHYKEGRKPGTKMPQAQVQILPVMATIRALYANADTSRHLRQRDSYLKQALHLVGSAMQKFSDYGNSQLHIIQHQQMGLFKFLRDIALALSTDGAQLTMKKHSNTWLLILIILNLPATLQYKTEHIIINLTTPGPNSPGDIESFI</sequence>
<feature type="compositionally biased region" description="Low complexity" evidence="1">
    <location>
        <begin position="9"/>
        <end position="21"/>
    </location>
</feature>
<protein>
    <submittedName>
        <fullName evidence="2">Predicted protein</fullName>
    </submittedName>
</protein>
<dbReference type="Proteomes" id="UP000001194">
    <property type="component" value="Unassembled WGS sequence"/>
</dbReference>
<dbReference type="InParanoid" id="B0DKS8"/>
<evidence type="ECO:0000313" key="2">
    <source>
        <dbReference type="EMBL" id="EDR04699.1"/>
    </source>
</evidence>
<dbReference type="EMBL" id="DS547116">
    <property type="protein sequence ID" value="EDR04699.1"/>
    <property type="molecule type" value="Genomic_DNA"/>
</dbReference>
<dbReference type="KEGG" id="lbc:LACBIDRAFT_304026"/>
<dbReference type="AlphaFoldDB" id="B0DKS8"/>
<dbReference type="RefSeq" id="XP_001884523.1">
    <property type="nucleotide sequence ID" value="XM_001884488.1"/>
</dbReference>
<evidence type="ECO:0000313" key="3">
    <source>
        <dbReference type="Proteomes" id="UP000001194"/>
    </source>
</evidence>
<organism evidence="3">
    <name type="scientific">Laccaria bicolor (strain S238N-H82 / ATCC MYA-4686)</name>
    <name type="common">Bicoloured deceiver</name>
    <name type="synonym">Laccaria laccata var. bicolor</name>
    <dbReference type="NCBI Taxonomy" id="486041"/>
    <lineage>
        <taxon>Eukaryota</taxon>
        <taxon>Fungi</taxon>
        <taxon>Dikarya</taxon>
        <taxon>Basidiomycota</taxon>
        <taxon>Agaricomycotina</taxon>
        <taxon>Agaricomycetes</taxon>
        <taxon>Agaricomycetidae</taxon>
        <taxon>Agaricales</taxon>
        <taxon>Agaricineae</taxon>
        <taxon>Hydnangiaceae</taxon>
        <taxon>Laccaria</taxon>
    </lineage>
</organism>
<dbReference type="HOGENOM" id="CLU_063594_0_0_1"/>
<dbReference type="GeneID" id="6080179"/>